<dbReference type="Pfam" id="PF00258">
    <property type="entry name" value="Flavodoxin_1"/>
    <property type="match status" value="1"/>
</dbReference>
<dbReference type="Gene3D" id="3.60.15.10">
    <property type="entry name" value="Ribonuclease Z/Hydroxyacylglutathione hydrolase-like"/>
    <property type="match status" value="1"/>
</dbReference>
<proteinExistence type="inferred from homology"/>
<dbReference type="SUPFAM" id="SSF52218">
    <property type="entry name" value="Flavoproteins"/>
    <property type="match status" value="1"/>
</dbReference>
<protein>
    <submittedName>
        <fullName evidence="3">FprA family A-type flavoprotein</fullName>
    </submittedName>
</protein>
<dbReference type="GO" id="GO:0046872">
    <property type="term" value="F:metal ion binding"/>
    <property type="evidence" value="ECO:0007669"/>
    <property type="project" value="InterPro"/>
</dbReference>
<dbReference type="PIRSF" id="PIRSF005243">
    <property type="entry name" value="ROO"/>
    <property type="match status" value="1"/>
</dbReference>
<dbReference type="Gene3D" id="3.40.50.360">
    <property type="match status" value="1"/>
</dbReference>
<gene>
    <name evidence="3" type="ORF">IAA73_10095</name>
</gene>
<reference evidence="3" key="2">
    <citation type="journal article" date="2021" name="PeerJ">
        <title>Extensive microbial diversity within the chicken gut microbiome revealed by metagenomics and culture.</title>
        <authorList>
            <person name="Gilroy R."/>
            <person name="Ravi A."/>
            <person name="Getino M."/>
            <person name="Pursley I."/>
            <person name="Horton D.L."/>
            <person name="Alikhan N.F."/>
            <person name="Baker D."/>
            <person name="Gharbi K."/>
            <person name="Hall N."/>
            <person name="Watson M."/>
            <person name="Adriaenssens E.M."/>
            <person name="Foster-Nyarko E."/>
            <person name="Jarju S."/>
            <person name="Secka A."/>
            <person name="Antonio M."/>
            <person name="Oren A."/>
            <person name="Chaudhuri R.R."/>
            <person name="La Ragione R."/>
            <person name="Hildebrand F."/>
            <person name="Pallen M.J."/>
        </authorList>
    </citation>
    <scope>NUCLEOTIDE SEQUENCE</scope>
    <source>
        <strain evidence="3">G3-3990</strain>
    </source>
</reference>
<dbReference type="InterPro" id="IPR029039">
    <property type="entry name" value="Flavoprotein-like_sf"/>
</dbReference>
<evidence type="ECO:0000256" key="1">
    <source>
        <dbReference type="ARBA" id="ARBA00007121"/>
    </source>
</evidence>
<dbReference type="InterPro" id="IPR045761">
    <property type="entry name" value="ODP_dom"/>
</dbReference>
<dbReference type="GO" id="GO:0010181">
    <property type="term" value="F:FMN binding"/>
    <property type="evidence" value="ECO:0007669"/>
    <property type="project" value="InterPro"/>
</dbReference>
<dbReference type="EMBL" id="JADIMG010000096">
    <property type="protein sequence ID" value="MBO8460665.1"/>
    <property type="molecule type" value="Genomic_DNA"/>
</dbReference>
<feature type="domain" description="Flavodoxin-like" evidence="2">
    <location>
        <begin position="251"/>
        <end position="390"/>
    </location>
</feature>
<organism evidence="3 4">
    <name type="scientific">Candidatus Gallipaludibacter merdavium</name>
    <dbReference type="NCBI Taxonomy" id="2840839"/>
    <lineage>
        <taxon>Bacteria</taxon>
        <taxon>Pseudomonadati</taxon>
        <taxon>Bacteroidota</taxon>
        <taxon>Bacteroidia</taxon>
        <taxon>Bacteroidales</taxon>
        <taxon>Candidatus Gallipaludibacter</taxon>
    </lineage>
</organism>
<name>A0A9D9HV88_9BACT</name>
<dbReference type="SMART" id="SM00849">
    <property type="entry name" value="Lactamase_B"/>
    <property type="match status" value="1"/>
</dbReference>
<dbReference type="GO" id="GO:0016491">
    <property type="term" value="F:oxidoreductase activity"/>
    <property type="evidence" value="ECO:0007669"/>
    <property type="project" value="InterPro"/>
</dbReference>
<dbReference type="PANTHER" id="PTHR43717">
    <property type="entry name" value="ANAEROBIC NITRIC OXIDE REDUCTASE FLAVORUBREDOXIN"/>
    <property type="match status" value="1"/>
</dbReference>
<accession>A0A9D9HV88</accession>
<evidence type="ECO:0000313" key="3">
    <source>
        <dbReference type="EMBL" id="MBO8460665.1"/>
    </source>
</evidence>
<reference evidence="3" key="1">
    <citation type="submission" date="2020-10" db="EMBL/GenBank/DDBJ databases">
        <authorList>
            <person name="Gilroy R."/>
        </authorList>
    </citation>
    <scope>NUCLEOTIDE SEQUENCE</scope>
    <source>
        <strain evidence="3">G3-3990</strain>
    </source>
</reference>
<dbReference type="CDD" id="cd07709">
    <property type="entry name" value="flavodiiron_proteins_MBL-fold"/>
    <property type="match status" value="1"/>
</dbReference>
<dbReference type="PROSITE" id="PS50902">
    <property type="entry name" value="FLAVODOXIN_LIKE"/>
    <property type="match status" value="1"/>
</dbReference>
<dbReference type="PANTHER" id="PTHR43717:SF1">
    <property type="entry name" value="ANAEROBIC NITRIC OXIDE REDUCTASE FLAVORUBREDOXIN"/>
    <property type="match status" value="1"/>
</dbReference>
<comment type="caution">
    <text evidence="3">The sequence shown here is derived from an EMBL/GenBank/DDBJ whole genome shotgun (WGS) entry which is preliminary data.</text>
</comment>
<dbReference type="SUPFAM" id="SSF56281">
    <property type="entry name" value="Metallo-hydrolase/oxidoreductase"/>
    <property type="match status" value="1"/>
</dbReference>
<evidence type="ECO:0000259" key="2">
    <source>
        <dbReference type="PROSITE" id="PS50902"/>
    </source>
</evidence>
<dbReference type="GO" id="GO:0009055">
    <property type="term" value="F:electron transfer activity"/>
    <property type="evidence" value="ECO:0007669"/>
    <property type="project" value="InterPro"/>
</dbReference>
<comment type="similarity">
    <text evidence="1">In the N-terminal section; belongs to the zinc metallo-hydrolase group 3 family.</text>
</comment>
<dbReference type="Pfam" id="PF19583">
    <property type="entry name" value="ODP"/>
    <property type="match status" value="1"/>
</dbReference>
<dbReference type="InterPro" id="IPR016440">
    <property type="entry name" value="Rubredoxin-O_OxRdtase"/>
</dbReference>
<dbReference type="InterPro" id="IPR001279">
    <property type="entry name" value="Metallo-B-lactamas"/>
</dbReference>
<dbReference type="InterPro" id="IPR008254">
    <property type="entry name" value="Flavodoxin/NO_synth"/>
</dbReference>
<dbReference type="Proteomes" id="UP000823641">
    <property type="component" value="Unassembled WGS sequence"/>
</dbReference>
<sequence>MKANHVCGKIYHIGVNDRRKPLFENMWPLPGGVAYNSYLIADQKTALLDTVELGTGGSFADEIKQLLGGRELDYLVVNHMEPDHSGEIKNILEAFPHVTVVGNKFTLKILQNYWGTVQNFQEVKDGEDLPLGHHILRFVTTPMVHWPESMMTYDLTENVLFAQDAFGAFGTLDGTVFDDQIDLRDYETEMRRYYSNIVGKHSLHVQKALAKLNGVSVSCICPLHGVMWRKNPAHAVELYDKWSRYEAENAVLVLFASMYHNTEVVADYIAGKIVEEGVNNVRVYDVSKTHVSYLISEAWRCKSIVLGSCAYNGGMHPMMELFCREMEHYGLKNRQLALFGSYSWGGGGLRALQGFADGIGWEASAAPVELAGKPDNDKLKQFDQLAKDVVVKLN</sequence>
<dbReference type="InterPro" id="IPR036866">
    <property type="entry name" value="RibonucZ/Hydroxyglut_hydro"/>
</dbReference>
<evidence type="ECO:0000313" key="4">
    <source>
        <dbReference type="Proteomes" id="UP000823641"/>
    </source>
</evidence>
<dbReference type="AlphaFoldDB" id="A0A9D9HV88"/>